<dbReference type="Gene3D" id="1.10.357.10">
    <property type="entry name" value="Tetracycline Repressor, domain 2"/>
    <property type="match status" value="2"/>
</dbReference>
<name>A0A365P792_9ACTN</name>
<evidence type="ECO:0000313" key="7">
    <source>
        <dbReference type="Proteomes" id="UP000252187"/>
    </source>
</evidence>
<dbReference type="GO" id="GO:0003700">
    <property type="term" value="F:DNA-binding transcription factor activity"/>
    <property type="evidence" value="ECO:0007669"/>
    <property type="project" value="TreeGrafter"/>
</dbReference>
<evidence type="ECO:0000256" key="3">
    <source>
        <dbReference type="ARBA" id="ARBA00023163"/>
    </source>
</evidence>
<feature type="domain" description="HTH tetR-type" evidence="5">
    <location>
        <begin position="20"/>
        <end position="80"/>
    </location>
</feature>
<evidence type="ECO:0000256" key="4">
    <source>
        <dbReference type="PROSITE-ProRule" id="PRU00335"/>
    </source>
</evidence>
<keyword evidence="1" id="KW-0805">Transcription regulation</keyword>
<dbReference type="GO" id="GO:0000976">
    <property type="term" value="F:transcription cis-regulatory region binding"/>
    <property type="evidence" value="ECO:0007669"/>
    <property type="project" value="TreeGrafter"/>
</dbReference>
<reference evidence="6 7" key="1">
    <citation type="submission" date="2018-06" db="EMBL/GenBank/DDBJ databases">
        <title>Whole genome sequencing of four bacterial strains from South Shetland trench revealing bio-synthetic gene clusters.</title>
        <authorList>
            <person name="Abdel-Mageed W.M."/>
            <person name="Lehri B."/>
            <person name="Jarmusch S.A."/>
            <person name="Miranda K."/>
            <person name="Goodfellow M."/>
            <person name="Jaspars M."/>
            <person name="Karlyshev A.V."/>
        </authorList>
    </citation>
    <scope>NUCLEOTIDE SEQUENCE [LARGE SCALE GENOMIC DNA]</scope>
    <source>
        <strain evidence="6 7">SST1</strain>
    </source>
</reference>
<evidence type="ECO:0000259" key="5">
    <source>
        <dbReference type="PROSITE" id="PS50977"/>
    </source>
</evidence>
<dbReference type="SUPFAM" id="SSF46689">
    <property type="entry name" value="Homeodomain-like"/>
    <property type="match status" value="2"/>
</dbReference>
<dbReference type="PRINTS" id="PR00455">
    <property type="entry name" value="HTHTETR"/>
</dbReference>
<dbReference type="PROSITE" id="PS50977">
    <property type="entry name" value="HTH_TETR_2"/>
    <property type="match status" value="2"/>
</dbReference>
<protein>
    <submittedName>
        <fullName evidence="6">TetR family transcriptional regulator</fullName>
    </submittedName>
</protein>
<proteinExistence type="predicted"/>
<comment type="caution">
    <text evidence="6">The sequence shown here is derived from an EMBL/GenBank/DDBJ whole genome shotgun (WGS) entry which is preliminary data.</text>
</comment>
<gene>
    <name evidence="6" type="ORF">DQ226_15150</name>
</gene>
<dbReference type="InterPro" id="IPR001647">
    <property type="entry name" value="HTH_TetR"/>
</dbReference>
<dbReference type="InterPro" id="IPR009057">
    <property type="entry name" value="Homeodomain-like_sf"/>
</dbReference>
<evidence type="ECO:0000313" key="6">
    <source>
        <dbReference type="EMBL" id="RBA31961.1"/>
    </source>
</evidence>
<evidence type="ECO:0000256" key="1">
    <source>
        <dbReference type="ARBA" id="ARBA00023015"/>
    </source>
</evidence>
<dbReference type="Pfam" id="PF00440">
    <property type="entry name" value="TetR_N"/>
    <property type="match status" value="2"/>
</dbReference>
<sequence length="397" mass="43587">MASGPDSLIDERPVRGTRPSNRRELIIAAAARLFYRQGFTRTSMGEIAEAVAIGPSALYRHFRSKGDLLKTVVDDSFASMRDRIAQLDSGEFDELADGFAPVLVKNREIGVLWRRESRNLEASVRAEAQEQVREVAGSLAGLISIGRPDLTADDADLLSWCVFGVATSISFHQLNLPHDQLVALLVELVDSVLHVELPEPEEPSPPTPDAMPSRHSRRETILATAIQLFSQHGYSQVGMEDIGAAVGIAGPSVYNHFSSKADLLIVGTVRSAEWLRMDLLQALRVATDPVDGLCRLLRSYSSFVLASPYLVDLLITELDQLAEADRRRARQAQLDYIGEWVHLLQSVHPEMDAVSARIRVQATLSMMSDVALILRLRQRPGLAAEIAAVGARILAVD</sequence>
<dbReference type="AlphaFoldDB" id="A0A365P792"/>
<dbReference type="PANTHER" id="PTHR30055">
    <property type="entry name" value="HTH-TYPE TRANSCRIPTIONAL REGULATOR RUTR"/>
    <property type="match status" value="1"/>
</dbReference>
<feature type="DNA-binding region" description="H-T-H motif" evidence="4">
    <location>
        <begin position="238"/>
        <end position="257"/>
    </location>
</feature>
<accession>A0A365P792</accession>
<dbReference type="Proteomes" id="UP000252187">
    <property type="component" value="Unassembled WGS sequence"/>
</dbReference>
<feature type="DNA-binding region" description="H-T-H motif" evidence="4">
    <location>
        <begin position="43"/>
        <end position="62"/>
    </location>
</feature>
<dbReference type="Gene3D" id="1.10.10.60">
    <property type="entry name" value="Homeodomain-like"/>
    <property type="match status" value="2"/>
</dbReference>
<keyword evidence="3" id="KW-0804">Transcription</keyword>
<dbReference type="EMBL" id="QNTT01000055">
    <property type="protein sequence ID" value="RBA31961.1"/>
    <property type="molecule type" value="Genomic_DNA"/>
</dbReference>
<dbReference type="InterPro" id="IPR050109">
    <property type="entry name" value="HTH-type_TetR-like_transc_reg"/>
</dbReference>
<organism evidence="6 7">
    <name type="scientific">Dietzia maris</name>
    <dbReference type="NCBI Taxonomy" id="37915"/>
    <lineage>
        <taxon>Bacteria</taxon>
        <taxon>Bacillati</taxon>
        <taxon>Actinomycetota</taxon>
        <taxon>Actinomycetes</taxon>
        <taxon>Mycobacteriales</taxon>
        <taxon>Dietziaceae</taxon>
        <taxon>Dietzia</taxon>
    </lineage>
</organism>
<feature type="domain" description="HTH tetR-type" evidence="5">
    <location>
        <begin position="215"/>
        <end position="275"/>
    </location>
</feature>
<evidence type="ECO:0000256" key="2">
    <source>
        <dbReference type="ARBA" id="ARBA00023125"/>
    </source>
</evidence>
<keyword evidence="2 4" id="KW-0238">DNA-binding</keyword>
<dbReference type="PANTHER" id="PTHR30055:SF234">
    <property type="entry name" value="HTH-TYPE TRANSCRIPTIONAL REGULATOR BETI"/>
    <property type="match status" value="1"/>
</dbReference>